<reference evidence="2 3" key="1">
    <citation type="submission" date="2014-12" db="EMBL/GenBank/DDBJ databases">
        <title>Isolation of bacteria from lake water.</title>
        <authorList>
            <person name="Sheng K.-Y."/>
            <person name="Chin P.-S."/>
            <person name="Chan K.-G."/>
            <person name="Tan G.S."/>
        </authorList>
    </citation>
    <scope>NUCLEOTIDE SEQUENCE [LARGE SCALE GENOMIC DNA]</scope>
    <source>
        <strain evidence="2 3">KY4</strain>
    </source>
</reference>
<proteinExistence type="predicted"/>
<accession>A0A0D7KAB8</accession>
<feature type="compositionally biased region" description="Basic and acidic residues" evidence="1">
    <location>
        <begin position="120"/>
        <end position="133"/>
    </location>
</feature>
<dbReference type="Proteomes" id="UP000032566">
    <property type="component" value="Unassembled WGS sequence"/>
</dbReference>
<gene>
    <name evidence="2" type="ORF">RP29_06210</name>
</gene>
<sequence length="229" mass="24676">MQTVAEGRHGTSFPGFDEVVEADSIFLTLAQWNDPDGHERFEHDTIHSLLAQAHVSVAQALSKVLNAEDCHAGERLERAVLLEAALDQLTLLTRAVDGLPGTLEALRVLTTFAGARQFRDRPQPPIRRVDEPSKSQAGYRHSPRDIQAVFETLATQCEAVRDFCVDIRSRLQGDSGSVVEACNELTIVQHMVAFMGSMCAEMSGCAGGLVGGPSAWAAMTSIEAMGDAA</sequence>
<evidence type="ECO:0000313" key="3">
    <source>
        <dbReference type="Proteomes" id="UP000032566"/>
    </source>
</evidence>
<evidence type="ECO:0000256" key="1">
    <source>
        <dbReference type="SAM" id="MobiDB-lite"/>
    </source>
</evidence>
<feature type="region of interest" description="Disordered" evidence="1">
    <location>
        <begin position="120"/>
        <end position="141"/>
    </location>
</feature>
<dbReference type="STRING" id="80878.RP29_06210"/>
<dbReference type="AlphaFoldDB" id="A0A0D7KAB8"/>
<evidence type="ECO:0000313" key="2">
    <source>
        <dbReference type="EMBL" id="KJA11311.1"/>
    </source>
</evidence>
<keyword evidence="3" id="KW-1185">Reference proteome</keyword>
<protein>
    <submittedName>
        <fullName evidence="2">Uncharacterized protein</fullName>
    </submittedName>
</protein>
<dbReference type="EMBL" id="JXYQ01000017">
    <property type="protein sequence ID" value="KJA11311.1"/>
    <property type="molecule type" value="Genomic_DNA"/>
</dbReference>
<name>A0A0D7KAB8_9BURK</name>
<comment type="caution">
    <text evidence="2">The sequence shown here is derived from an EMBL/GenBank/DDBJ whole genome shotgun (WGS) entry which is preliminary data.</text>
</comment>
<dbReference type="PATRIC" id="fig|80878.5.peg.556"/>
<organism evidence="2 3">
    <name type="scientific">Acidovorax temperans</name>
    <dbReference type="NCBI Taxonomy" id="80878"/>
    <lineage>
        <taxon>Bacteria</taxon>
        <taxon>Pseudomonadati</taxon>
        <taxon>Pseudomonadota</taxon>
        <taxon>Betaproteobacteria</taxon>
        <taxon>Burkholderiales</taxon>
        <taxon>Comamonadaceae</taxon>
        <taxon>Acidovorax</taxon>
    </lineage>
</organism>